<evidence type="ECO:0000256" key="7">
    <source>
        <dbReference type="ARBA" id="ARBA00022949"/>
    </source>
</evidence>
<dbReference type="PROSITE" id="PS51013">
    <property type="entry name" value="PANNEXIN"/>
    <property type="match status" value="1"/>
</dbReference>
<keyword evidence="7" id="KW-0965">Cell junction</keyword>
<comment type="caution">
    <text evidence="12">Lacks conserved residue(s) required for the propagation of feature annotation.</text>
</comment>
<dbReference type="WBParaSite" id="ASIM_0001013101-mRNA-1">
    <property type="protein sequence ID" value="ASIM_0001013101-mRNA-1"/>
    <property type="gene ID" value="ASIM_0001013101"/>
</dbReference>
<keyword evidence="9 12" id="KW-0406">Ion transport</keyword>
<evidence type="ECO:0000256" key="6">
    <source>
        <dbReference type="ARBA" id="ARBA00022868"/>
    </source>
</evidence>
<dbReference type="PANTHER" id="PTHR11893">
    <property type="entry name" value="INNEXIN"/>
    <property type="match status" value="1"/>
</dbReference>
<dbReference type="EMBL" id="UYRR01030974">
    <property type="protein sequence ID" value="VDK41924.1"/>
    <property type="molecule type" value="Genomic_DNA"/>
</dbReference>
<keyword evidence="5 12" id="KW-0812">Transmembrane</keyword>
<dbReference type="GO" id="GO:0034220">
    <property type="term" value="P:monoatomic ion transmembrane transport"/>
    <property type="evidence" value="ECO:0007669"/>
    <property type="project" value="UniProtKB-KW"/>
</dbReference>
<keyword evidence="3 12" id="KW-0813">Transport</keyword>
<evidence type="ECO:0000256" key="12">
    <source>
        <dbReference type="RuleBase" id="RU010713"/>
    </source>
</evidence>
<dbReference type="GO" id="GO:0005921">
    <property type="term" value="C:gap junction"/>
    <property type="evidence" value="ECO:0007669"/>
    <property type="project" value="UniProtKB-SubCell"/>
</dbReference>
<dbReference type="PRINTS" id="PR01262">
    <property type="entry name" value="INNEXIN"/>
</dbReference>
<reference evidence="13 14" key="2">
    <citation type="submission" date="2018-11" db="EMBL/GenBank/DDBJ databases">
        <authorList>
            <consortium name="Pathogen Informatics"/>
        </authorList>
    </citation>
    <scope>NUCLEOTIDE SEQUENCE [LARGE SCALE GENOMIC DNA]</scope>
</reference>
<dbReference type="InterPro" id="IPR000990">
    <property type="entry name" value="Innexin"/>
</dbReference>
<evidence type="ECO:0000256" key="2">
    <source>
        <dbReference type="ARBA" id="ARBA00004651"/>
    </source>
</evidence>
<comment type="subcellular location">
    <subcellularLocation>
        <location evidence="1">Cell junction</location>
        <location evidence="1">Gap junction</location>
    </subcellularLocation>
    <subcellularLocation>
        <location evidence="2 12">Cell membrane</location>
        <topology evidence="2 12">Multi-pass membrane protein</topology>
    </subcellularLocation>
</comment>
<evidence type="ECO:0000256" key="4">
    <source>
        <dbReference type="ARBA" id="ARBA00022475"/>
    </source>
</evidence>
<dbReference type="OrthoDB" id="5867527at2759"/>
<sequence>MVFAEIVGTLSFLQPQADDDFVDRLHYYYTSTFLLVTAVLISLKMFGGRPIECWVPAEYKGGWEEYTEMFCWARNTYWVSFEEDLPEDFNIRKQRMVSYYQWTPFFLVICAFFFYSPCLIWRLMYAKSGIRLKDIMQFATDKSNIQPASRRANVQGLSAHLSSIFKYRFRFGTHNRSYHSCLKLLNMRHFEAYLTLLYILIKILYMINLFGQLQMFLMNRFLQTDDYSCYGFEVIKDLINGRQYHQVFILLWMWYSLLALISSISCFSWLIFAMSFEQRKKFIARRLELADIEFEQKNFSCELDKFVRKHVKLDGVFVLKMLSAHAGMLICTEVVDNMWDNFLVEEGICIPCSSDYDNTRVDTDF</sequence>
<dbReference type="Proteomes" id="UP000267096">
    <property type="component" value="Unassembled WGS sequence"/>
</dbReference>
<evidence type="ECO:0000256" key="9">
    <source>
        <dbReference type="ARBA" id="ARBA00023065"/>
    </source>
</evidence>
<proteinExistence type="inferred from homology"/>
<keyword evidence="11 12" id="KW-0407">Ion channel</keyword>
<keyword evidence="14" id="KW-1185">Reference proteome</keyword>
<gene>
    <name evidence="12" type="primary">inx</name>
    <name evidence="13" type="ORF">ASIM_LOCUS9862</name>
</gene>
<name>A0A0M3JR06_ANISI</name>
<evidence type="ECO:0000256" key="5">
    <source>
        <dbReference type="ARBA" id="ARBA00022692"/>
    </source>
</evidence>
<keyword evidence="10 12" id="KW-0472">Membrane</keyword>
<evidence type="ECO:0000313" key="14">
    <source>
        <dbReference type="Proteomes" id="UP000267096"/>
    </source>
</evidence>
<feature type="transmembrane region" description="Helical" evidence="12">
    <location>
        <begin position="102"/>
        <end position="123"/>
    </location>
</feature>
<evidence type="ECO:0000256" key="10">
    <source>
        <dbReference type="ARBA" id="ARBA00023136"/>
    </source>
</evidence>
<evidence type="ECO:0000313" key="15">
    <source>
        <dbReference type="WBParaSite" id="ASIM_0001013101-mRNA-1"/>
    </source>
</evidence>
<organism evidence="15">
    <name type="scientific">Anisakis simplex</name>
    <name type="common">Herring worm</name>
    <dbReference type="NCBI Taxonomy" id="6269"/>
    <lineage>
        <taxon>Eukaryota</taxon>
        <taxon>Metazoa</taxon>
        <taxon>Ecdysozoa</taxon>
        <taxon>Nematoda</taxon>
        <taxon>Chromadorea</taxon>
        <taxon>Rhabditida</taxon>
        <taxon>Spirurina</taxon>
        <taxon>Ascaridomorpha</taxon>
        <taxon>Ascaridoidea</taxon>
        <taxon>Anisakidae</taxon>
        <taxon>Anisakis</taxon>
        <taxon>Anisakis simplex complex</taxon>
    </lineage>
</organism>
<evidence type="ECO:0000256" key="3">
    <source>
        <dbReference type="ARBA" id="ARBA00022448"/>
    </source>
</evidence>
<dbReference type="GO" id="GO:0005886">
    <property type="term" value="C:plasma membrane"/>
    <property type="evidence" value="ECO:0007669"/>
    <property type="project" value="UniProtKB-SubCell"/>
</dbReference>
<evidence type="ECO:0000256" key="11">
    <source>
        <dbReference type="ARBA" id="ARBA00023303"/>
    </source>
</evidence>
<evidence type="ECO:0000313" key="13">
    <source>
        <dbReference type="EMBL" id="VDK41924.1"/>
    </source>
</evidence>
<keyword evidence="8 12" id="KW-1133">Transmembrane helix</keyword>
<dbReference type="PANTHER" id="PTHR11893:SF44">
    <property type="entry name" value="INNEXIN"/>
    <property type="match status" value="1"/>
</dbReference>
<feature type="transmembrane region" description="Helical" evidence="12">
    <location>
        <begin position="192"/>
        <end position="211"/>
    </location>
</feature>
<feature type="transmembrane region" description="Helical" evidence="12">
    <location>
        <begin position="252"/>
        <end position="276"/>
    </location>
</feature>
<comment type="function">
    <text evidence="12">Structural component of the gap junctions.</text>
</comment>
<evidence type="ECO:0000256" key="8">
    <source>
        <dbReference type="ARBA" id="ARBA00022989"/>
    </source>
</evidence>
<protein>
    <recommendedName>
        <fullName evidence="12">Innexin</fullName>
    </recommendedName>
</protein>
<dbReference type="GO" id="GO:0005243">
    <property type="term" value="F:gap junction channel activity"/>
    <property type="evidence" value="ECO:0007669"/>
    <property type="project" value="TreeGrafter"/>
</dbReference>
<dbReference type="AlphaFoldDB" id="A0A0M3JR06"/>
<dbReference type="Pfam" id="PF00876">
    <property type="entry name" value="Innexin"/>
    <property type="match status" value="2"/>
</dbReference>
<keyword evidence="6" id="KW-0303">Gap junction</keyword>
<evidence type="ECO:0000256" key="1">
    <source>
        <dbReference type="ARBA" id="ARBA00004610"/>
    </source>
</evidence>
<comment type="similarity">
    <text evidence="12">Belongs to the pannexin family.</text>
</comment>
<reference evidence="15" key="1">
    <citation type="submission" date="2017-02" db="UniProtKB">
        <authorList>
            <consortium name="WormBaseParasite"/>
        </authorList>
    </citation>
    <scope>IDENTIFICATION</scope>
</reference>
<keyword evidence="4" id="KW-1003">Cell membrane</keyword>
<accession>A0A0M3JR06</accession>